<gene>
    <name evidence="8" type="ORF">SAMN05660909_01596</name>
</gene>
<evidence type="ECO:0000259" key="6">
    <source>
        <dbReference type="Pfam" id="PF07980"/>
    </source>
</evidence>
<comment type="subcellular location">
    <subcellularLocation>
        <location evidence="1">Cell outer membrane</location>
    </subcellularLocation>
</comment>
<evidence type="ECO:0000259" key="7">
    <source>
        <dbReference type="Pfam" id="PF14322"/>
    </source>
</evidence>
<comment type="similarity">
    <text evidence="2">Belongs to the SusD family.</text>
</comment>
<keyword evidence="4" id="KW-0472">Membrane</keyword>
<feature type="domain" description="SusD-like N-terminal" evidence="7">
    <location>
        <begin position="23"/>
        <end position="228"/>
    </location>
</feature>
<protein>
    <submittedName>
        <fullName evidence="8">Starch-binding associating with outer membrane</fullName>
    </submittedName>
</protein>
<dbReference type="InterPro" id="IPR012944">
    <property type="entry name" value="SusD_RagB_dom"/>
</dbReference>
<dbReference type="OrthoDB" id="9783641at2"/>
<dbReference type="Proteomes" id="UP000199656">
    <property type="component" value="Unassembled WGS sequence"/>
</dbReference>
<dbReference type="Gene3D" id="1.25.40.390">
    <property type="match status" value="1"/>
</dbReference>
<evidence type="ECO:0000313" key="9">
    <source>
        <dbReference type="Proteomes" id="UP000199656"/>
    </source>
</evidence>
<keyword evidence="3" id="KW-0732">Signal</keyword>
<keyword evidence="5" id="KW-0998">Cell outer membrane</keyword>
<proteinExistence type="inferred from homology"/>
<sequence length="543" mass="61864">MKKRNVYIGAALMALGMSACTKLDEKPYSEVTKDNFYHNKEEVLSAVLRPFTHANAWAAPTGQLGYWRVSELSADQLAWPQKGRHGYDGGNWIRLHNHQWIANDDNCWNPWRLMFWGMGFCNATIKDLEGLDFPSIGMTNEDKASIIAETKVLRAWHYLKLMDLYGNIPITTEVGVPATPETKSRKEVFEFIEKEIKDNVEQLQKLSPSLVGRVTKAGGYAMLVELYLNAQEWTGTPRWDDCITYCNKIIAGDGGSLSGSIPALEPNITNAFANTNSASPEGLFQIAYDFRSGNFRFGWEGDFWHYRQRQIYNADRDGNNGIVVIPTAYDAFKDNDLRKQQWMLIGLQKKDPALRTSVADSVVLGTEEYNGKPLVFVKEIRRNSEGETGEGGMTRGEENSGARFAKYLPGKTDDPNYWGNDFMLYRLTEIYYNKAEALMRKNGGQATQEAVDLINTCKKRAFKPEDWAKEAYTTTTLTMDELLAERGREFIFEGKRRQDLIRFGKFTTASWWDHKPTSDKYKLFAIPFKQTSINPNLKQNPGY</sequence>
<evidence type="ECO:0000313" key="8">
    <source>
        <dbReference type="EMBL" id="SEA33493.1"/>
    </source>
</evidence>
<dbReference type="InterPro" id="IPR011990">
    <property type="entry name" value="TPR-like_helical_dom_sf"/>
</dbReference>
<evidence type="ECO:0000256" key="4">
    <source>
        <dbReference type="ARBA" id="ARBA00023136"/>
    </source>
</evidence>
<evidence type="ECO:0000256" key="3">
    <source>
        <dbReference type="ARBA" id="ARBA00022729"/>
    </source>
</evidence>
<dbReference type="STRING" id="408074.SAMN05660909_01596"/>
<feature type="domain" description="RagB/SusD" evidence="6">
    <location>
        <begin position="305"/>
        <end position="543"/>
    </location>
</feature>
<organism evidence="8 9">
    <name type="scientific">Chitinophaga terrae</name>
    <name type="common">ex Kim and Jung 2007</name>
    <dbReference type="NCBI Taxonomy" id="408074"/>
    <lineage>
        <taxon>Bacteria</taxon>
        <taxon>Pseudomonadati</taxon>
        <taxon>Bacteroidota</taxon>
        <taxon>Chitinophagia</taxon>
        <taxon>Chitinophagales</taxon>
        <taxon>Chitinophagaceae</taxon>
        <taxon>Chitinophaga</taxon>
    </lineage>
</organism>
<dbReference type="Pfam" id="PF07980">
    <property type="entry name" value="SusD_RagB"/>
    <property type="match status" value="1"/>
</dbReference>
<dbReference type="InterPro" id="IPR033985">
    <property type="entry name" value="SusD-like_N"/>
</dbReference>
<dbReference type="GO" id="GO:0009279">
    <property type="term" value="C:cell outer membrane"/>
    <property type="evidence" value="ECO:0007669"/>
    <property type="project" value="UniProtKB-SubCell"/>
</dbReference>
<dbReference type="AlphaFoldDB" id="A0A1H4ABH5"/>
<evidence type="ECO:0000256" key="5">
    <source>
        <dbReference type="ARBA" id="ARBA00023237"/>
    </source>
</evidence>
<dbReference type="EMBL" id="FNRL01000005">
    <property type="protein sequence ID" value="SEA33493.1"/>
    <property type="molecule type" value="Genomic_DNA"/>
</dbReference>
<name>A0A1H4ABH5_9BACT</name>
<dbReference type="SUPFAM" id="SSF48452">
    <property type="entry name" value="TPR-like"/>
    <property type="match status" value="1"/>
</dbReference>
<evidence type="ECO:0000256" key="2">
    <source>
        <dbReference type="ARBA" id="ARBA00006275"/>
    </source>
</evidence>
<dbReference type="PROSITE" id="PS51257">
    <property type="entry name" value="PROKAR_LIPOPROTEIN"/>
    <property type="match status" value="1"/>
</dbReference>
<evidence type="ECO:0000256" key="1">
    <source>
        <dbReference type="ARBA" id="ARBA00004442"/>
    </source>
</evidence>
<accession>A0A1H4ABH5</accession>
<keyword evidence="9" id="KW-1185">Reference proteome</keyword>
<dbReference type="Pfam" id="PF14322">
    <property type="entry name" value="SusD-like_3"/>
    <property type="match status" value="1"/>
</dbReference>
<reference evidence="9" key="1">
    <citation type="submission" date="2016-10" db="EMBL/GenBank/DDBJ databases">
        <authorList>
            <person name="Varghese N."/>
            <person name="Submissions S."/>
        </authorList>
    </citation>
    <scope>NUCLEOTIDE SEQUENCE [LARGE SCALE GENOMIC DNA]</scope>
    <source>
        <strain evidence="9">DSM 23920</strain>
    </source>
</reference>
<dbReference type="RefSeq" id="WP_089760367.1">
    <property type="nucleotide sequence ID" value="NZ_BKAT01000014.1"/>
</dbReference>